<dbReference type="SUPFAM" id="SSF53098">
    <property type="entry name" value="Ribonuclease H-like"/>
    <property type="match status" value="1"/>
</dbReference>
<dbReference type="OrthoDB" id="448399at2759"/>
<dbReference type="InterPro" id="IPR036397">
    <property type="entry name" value="RNaseH_sf"/>
</dbReference>
<dbReference type="Gene3D" id="3.30.420.10">
    <property type="entry name" value="Ribonuclease H-like superfamily/Ribonuclease H"/>
    <property type="match status" value="1"/>
</dbReference>
<proteinExistence type="predicted"/>
<protein>
    <recommendedName>
        <fullName evidence="4">Exonuclease domain-containing protein</fullName>
    </recommendedName>
</protein>
<dbReference type="EMBL" id="KN837119">
    <property type="protein sequence ID" value="KIJ44152.1"/>
    <property type="molecule type" value="Genomic_DNA"/>
</dbReference>
<gene>
    <name evidence="5" type="ORF">M422DRAFT_169077</name>
</gene>
<sequence>MIVAVCGLVTSFVLLYWYKQPKKLSSNIAPQEKKSSVDIAEGEYEKEPAIRVRQPCDYFLVLDVEATCVPGADFSWPNEIIEWPVVLLTWADRDEADGKAGQLQVVDEFKSFVRPTWKPKLSEFCTSLTGITQANVDSAPTFTNVLGDFKKFLSRNGLICPKSGRHLEKFVWATD</sequence>
<dbReference type="HOGENOM" id="CLU_1536212_0_0_1"/>
<dbReference type="CDD" id="cd06133">
    <property type="entry name" value="ERI-1_3'hExo_like"/>
    <property type="match status" value="1"/>
</dbReference>
<dbReference type="GO" id="GO:0003676">
    <property type="term" value="F:nucleic acid binding"/>
    <property type="evidence" value="ECO:0007669"/>
    <property type="project" value="InterPro"/>
</dbReference>
<dbReference type="GO" id="GO:0000175">
    <property type="term" value="F:3'-5'-RNA exonuclease activity"/>
    <property type="evidence" value="ECO:0007669"/>
    <property type="project" value="InterPro"/>
</dbReference>
<evidence type="ECO:0000256" key="2">
    <source>
        <dbReference type="ARBA" id="ARBA00022801"/>
    </source>
</evidence>
<accession>A0A0C9VPP8</accession>
<dbReference type="Proteomes" id="UP000054279">
    <property type="component" value="Unassembled WGS sequence"/>
</dbReference>
<keyword evidence="1" id="KW-0540">Nuclease</keyword>
<evidence type="ECO:0000256" key="3">
    <source>
        <dbReference type="ARBA" id="ARBA00022839"/>
    </source>
</evidence>
<evidence type="ECO:0000313" key="6">
    <source>
        <dbReference type="Proteomes" id="UP000054279"/>
    </source>
</evidence>
<keyword evidence="3" id="KW-0269">Exonuclease</keyword>
<dbReference type="InterPro" id="IPR012337">
    <property type="entry name" value="RNaseH-like_sf"/>
</dbReference>
<dbReference type="InterPro" id="IPR047201">
    <property type="entry name" value="ERI-1_3'hExo-like"/>
</dbReference>
<feature type="non-terminal residue" evidence="5">
    <location>
        <position position="1"/>
    </location>
</feature>
<dbReference type="Pfam" id="PF00929">
    <property type="entry name" value="RNase_T"/>
    <property type="match status" value="1"/>
</dbReference>
<dbReference type="AlphaFoldDB" id="A0A0C9VPP8"/>
<reference evidence="5 6" key="1">
    <citation type="submission" date="2014-06" db="EMBL/GenBank/DDBJ databases">
        <title>Evolutionary Origins and Diversification of the Mycorrhizal Mutualists.</title>
        <authorList>
            <consortium name="DOE Joint Genome Institute"/>
            <consortium name="Mycorrhizal Genomics Consortium"/>
            <person name="Kohler A."/>
            <person name="Kuo A."/>
            <person name="Nagy L.G."/>
            <person name="Floudas D."/>
            <person name="Copeland A."/>
            <person name="Barry K.W."/>
            <person name="Cichocki N."/>
            <person name="Veneault-Fourrey C."/>
            <person name="LaButti K."/>
            <person name="Lindquist E.A."/>
            <person name="Lipzen A."/>
            <person name="Lundell T."/>
            <person name="Morin E."/>
            <person name="Murat C."/>
            <person name="Riley R."/>
            <person name="Ohm R."/>
            <person name="Sun H."/>
            <person name="Tunlid A."/>
            <person name="Henrissat B."/>
            <person name="Grigoriev I.V."/>
            <person name="Hibbett D.S."/>
            <person name="Martin F."/>
        </authorList>
    </citation>
    <scope>NUCLEOTIDE SEQUENCE [LARGE SCALE GENOMIC DNA]</scope>
    <source>
        <strain evidence="5 6">SS14</strain>
    </source>
</reference>
<feature type="domain" description="Exonuclease" evidence="4">
    <location>
        <begin position="60"/>
        <end position="160"/>
    </location>
</feature>
<keyword evidence="2" id="KW-0378">Hydrolase</keyword>
<dbReference type="PANTHER" id="PTHR23044">
    <property type="entry name" value="3'-5' EXONUCLEASE ERI1-RELATED"/>
    <property type="match status" value="1"/>
</dbReference>
<evidence type="ECO:0000313" key="5">
    <source>
        <dbReference type="EMBL" id="KIJ44152.1"/>
    </source>
</evidence>
<evidence type="ECO:0000256" key="1">
    <source>
        <dbReference type="ARBA" id="ARBA00022722"/>
    </source>
</evidence>
<dbReference type="PANTHER" id="PTHR23044:SF61">
    <property type="entry name" value="3'-5' EXORIBONUCLEASE 1-RELATED"/>
    <property type="match status" value="1"/>
</dbReference>
<dbReference type="InterPro" id="IPR013520">
    <property type="entry name" value="Ribonucl_H"/>
</dbReference>
<keyword evidence="6" id="KW-1185">Reference proteome</keyword>
<evidence type="ECO:0000259" key="4">
    <source>
        <dbReference type="Pfam" id="PF00929"/>
    </source>
</evidence>
<name>A0A0C9VPP8_SPHS4</name>
<organism evidence="5 6">
    <name type="scientific">Sphaerobolus stellatus (strain SS14)</name>
    <dbReference type="NCBI Taxonomy" id="990650"/>
    <lineage>
        <taxon>Eukaryota</taxon>
        <taxon>Fungi</taxon>
        <taxon>Dikarya</taxon>
        <taxon>Basidiomycota</taxon>
        <taxon>Agaricomycotina</taxon>
        <taxon>Agaricomycetes</taxon>
        <taxon>Phallomycetidae</taxon>
        <taxon>Geastrales</taxon>
        <taxon>Sphaerobolaceae</taxon>
        <taxon>Sphaerobolus</taxon>
    </lineage>
</organism>
<dbReference type="InterPro" id="IPR051274">
    <property type="entry name" value="3-5_Exoribonuclease"/>
</dbReference>